<evidence type="ECO:0000313" key="1">
    <source>
        <dbReference type="EMBL" id="ASS91353.1"/>
    </source>
</evidence>
<dbReference type="KEGG" id="apak:AP3564_15010"/>
<protein>
    <submittedName>
        <fullName evidence="1">Uncharacterized protein</fullName>
    </submittedName>
</protein>
<evidence type="ECO:0000313" key="2">
    <source>
        <dbReference type="Proteomes" id="UP000214606"/>
    </source>
</evidence>
<dbReference type="Proteomes" id="UP000214606">
    <property type="component" value="Chromosome"/>
</dbReference>
<dbReference type="EMBL" id="CP017703">
    <property type="protein sequence ID" value="ASS91353.1"/>
    <property type="molecule type" value="Genomic_DNA"/>
</dbReference>
<dbReference type="AlphaFoldDB" id="A0A223E805"/>
<gene>
    <name evidence="1" type="ORF">AP3564_15010</name>
</gene>
<proteinExistence type="predicted"/>
<reference evidence="1 2" key="1">
    <citation type="submission" date="2016-10" db="EMBL/GenBank/DDBJ databases">
        <title>The whole genome sequencing and assembly of Aeribacillus pallidus KCTC3564 strain.</title>
        <authorList>
            <person name="Lee Y.-J."/>
            <person name="Park M.-K."/>
            <person name="Yi H."/>
            <person name="Bahn Y.-S."/>
            <person name="Kim J.F."/>
            <person name="Lee D.-W."/>
        </authorList>
    </citation>
    <scope>NUCLEOTIDE SEQUENCE [LARGE SCALE GENOMIC DNA]</scope>
    <source>
        <strain evidence="1 2">KCTC3564</strain>
    </source>
</reference>
<name>A0A223E805_9BACI</name>
<sequence>MRGYKFSCNRFISSIRAEYYDLNGKLLNVNGSFLCSTKTQIQRFYAILCKKLLWRLPNFLTAALEFHFFQIIA</sequence>
<accession>A0A223E805</accession>
<organism evidence="1 2">
    <name type="scientific">Aeribacillus pallidus</name>
    <dbReference type="NCBI Taxonomy" id="33936"/>
    <lineage>
        <taxon>Bacteria</taxon>
        <taxon>Bacillati</taxon>
        <taxon>Bacillota</taxon>
        <taxon>Bacilli</taxon>
        <taxon>Bacillales</taxon>
        <taxon>Bacillaceae</taxon>
        <taxon>Aeribacillus</taxon>
    </lineage>
</organism>